<comment type="caution">
    <text evidence="2">The sequence shown here is derived from an EMBL/GenBank/DDBJ whole genome shotgun (WGS) entry which is preliminary data.</text>
</comment>
<evidence type="ECO:0000313" key="3">
    <source>
        <dbReference type="Proteomes" id="UP001221150"/>
    </source>
</evidence>
<dbReference type="EMBL" id="JARJBB010000018">
    <property type="protein sequence ID" value="MDF3302101.1"/>
    <property type="molecule type" value="Genomic_DNA"/>
</dbReference>
<protein>
    <submittedName>
        <fullName evidence="2">Uncharacterized protein</fullName>
    </submittedName>
</protein>
<sequence>MRKSPAEPDDVPWPTHAHGPAEAVPRPTRALHEGDGEVADGALRPLDDPPPSGEDRPDGELRALARSSPAPDRPAGPGPGPAAGTHAVTPVGRPQEDTP</sequence>
<name>A0ABT6ABS7_9ACTN</name>
<reference evidence="2 3" key="1">
    <citation type="submission" date="2023-03" db="EMBL/GenBank/DDBJ databases">
        <title>Draft genome sequence of Streptomyces sp. K1PA1 isolated from peat swamp forest in Thailand.</title>
        <authorList>
            <person name="Klaysubun C."/>
            <person name="Duangmal K."/>
        </authorList>
    </citation>
    <scope>NUCLEOTIDE SEQUENCE [LARGE SCALE GENOMIC DNA]</scope>
    <source>
        <strain evidence="2 3">K1PA1</strain>
    </source>
</reference>
<keyword evidence="3" id="KW-1185">Reference proteome</keyword>
<gene>
    <name evidence="2" type="ORF">P3H78_26420</name>
</gene>
<feature type="region of interest" description="Disordered" evidence="1">
    <location>
        <begin position="1"/>
        <end position="99"/>
    </location>
</feature>
<feature type="compositionally biased region" description="Basic and acidic residues" evidence="1">
    <location>
        <begin position="53"/>
        <end position="63"/>
    </location>
</feature>
<accession>A0ABT6ABS7</accession>
<evidence type="ECO:0000313" key="2">
    <source>
        <dbReference type="EMBL" id="MDF3302101.1"/>
    </source>
</evidence>
<organism evidence="2 3">
    <name type="scientific">Streptomyces tropicalis</name>
    <dbReference type="NCBI Taxonomy" id="3034234"/>
    <lineage>
        <taxon>Bacteria</taxon>
        <taxon>Bacillati</taxon>
        <taxon>Actinomycetota</taxon>
        <taxon>Actinomycetes</taxon>
        <taxon>Kitasatosporales</taxon>
        <taxon>Streptomycetaceae</taxon>
        <taxon>Streptomyces</taxon>
    </lineage>
</organism>
<proteinExistence type="predicted"/>
<feature type="compositionally biased region" description="Pro residues" evidence="1">
    <location>
        <begin position="71"/>
        <end position="80"/>
    </location>
</feature>
<evidence type="ECO:0000256" key="1">
    <source>
        <dbReference type="SAM" id="MobiDB-lite"/>
    </source>
</evidence>
<dbReference type="RefSeq" id="WP_276111710.1">
    <property type="nucleotide sequence ID" value="NZ_JARJBB010000018.1"/>
</dbReference>
<dbReference type="Proteomes" id="UP001221150">
    <property type="component" value="Unassembled WGS sequence"/>
</dbReference>